<reference evidence="1 2" key="1">
    <citation type="journal article" date="2020" name="Nat. Commun.">
        <title>Genome of Tripterygium wilfordii and identification of cytochrome P450 involved in triptolide biosynthesis.</title>
        <authorList>
            <person name="Tu L."/>
            <person name="Su P."/>
            <person name="Zhang Z."/>
            <person name="Gao L."/>
            <person name="Wang J."/>
            <person name="Hu T."/>
            <person name="Zhou J."/>
            <person name="Zhang Y."/>
            <person name="Zhao Y."/>
            <person name="Liu Y."/>
            <person name="Song Y."/>
            <person name="Tong Y."/>
            <person name="Lu Y."/>
            <person name="Yang J."/>
            <person name="Xu C."/>
            <person name="Jia M."/>
            <person name="Peters R.J."/>
            <person name="Huang L."/>
            <person name="Gao W."/>
        </authorList>
    </citation>
    <scope>NUCLEOTIDE SEQUENCE [LARGE SCALE GENOMIC DNA]</scope>
    <source>
        <strain evidence="2">cv. XIE 37</strain>
        <tissue evidence="1">Leaf</tissue>
    </source>
</reference>
<dbReference type="EMBL" id="JAAARO010000004">
    <property type="protein sequence ID" value="KAF5748083.1"/>
    <property type="molecule type" value="Genomic_DNA"/>
</dbReference>
<protein>
    <submittedName>
        <fullName evidence="1">Uncharacterized protein</fullName>
    </submittedName>
</protein>
<dbReference type="Proteomes" id="UP000593562">
    <property type="component" value="Unassembled WGS sequence"/>
</dbReference>
<dbReference type="InParanoid" id="A0A7J7DP72"/>
<evidence type="ECO:0000313" key="2">
    <source>
        <dbReference type="Proteomes" id="UP000593562"/>
    </source>
</evidence>
<keyword evidence="2" id="KW-1185">Reference proteome</keyword>
<dbReference type="Pfam" id="PF05553">
    <property type="entry name" value="DUF761"/>
    <property type="match status" value="1"/>
</dbReference>
<evidence type="ECO:0000313" key="1">
    <source>
        <dbReference type="EMBL" id="KAF5748083.1"/>
    </source>
</evidence>
<gene>
    <name evidence="1" type="ORF">HS088_TW04G00032</name>
</gene>
<organism evidence="1 2">
    <name type="scientific">Tripterygium wilfordii</name>
    <name type="common">Thunder God vine</name>
    <dbReference type="NCBI Taxonomy" id="458696"/>
    <lineage>
        <taxon>Eukaryota</taxon>
        <taxon>Viridiplantae</taxon>
        <taxon>Streptophyta</taxon>
        <taxon>Embryophyta</taxon>
        <taxon>Tracheophyta</taxon>
        <taxon>Spermatophyta</taxon>
        <taxon>Magnoliopsida</taxon>
        <taxon>eudicotyledons</taxon>
        <taxon>Gunneridae</taxon>
        <taxon>Pentapetalae</taxon>
        <taxon>rosids</taxon>
        <taxon>fabids</taxon>
        <taxon>Celastrales</taxon>
        <taxon>Celastraceae</taxon>
        <taxon>Tripterygium</taxon>
    </lineage>
</organism>
<dbReference type="PANTHER" id="PTHR33098:SF112">
    <property type="entry name" value="COTTON FIBER PROTEIN"/>
    <property type="match status" value="1"/>
</dbReference>
<sequence>MGRNGWSVLRHLKKAVKKVSFLLRFNNLNWSRLASSMLSRSFKIERRRRFSFNDRRGLRCIDDEEDLESKGSGSIQRTRSCGSEDDIDRRAEAFISNFRQQLWLERQISMELRYCRRNVP</sequence>
<dbReference type="AlphaFoldDB" id="A0A7J7DP72"/>
<accession>A0A7J7DP72</accession>
<dbReference type="PANTHER" id="PTHR33098">
    <property type="entry name" value="COTTON FIBER (DUF761)"/>
    <property type="match status" value="1"/>
</dbReference>
<dbReference type="InterPro" id="IPR008480">
    <property type="entry name" value="DUF761_pln"/>
</dbReference>
<comment type="caution">
    <text evidence="1">The sequence shown here is derived from an EMBL/GenBank/DDBJ whole genome shotgun (WGS) entry which is preliminary data.</text>
</comment>
<name>A0A7J7DP72_TRIWF</name>
<proteinExistence type="predicted"/>